<dbReference type="InterPro" id="IPR048494">
    <property type="entry name" value="Dit-like_N"/>
</dbReference>
<protein>
    <recommendedName>
        <fullName evidence="2">Dit-like phage tail protein N-terminal domain-containing protein</fullName>
    </recommendedName>
</protein>
<organism evidence="3 4">
    <name type="scientific">Sporosarcina newyorkensis</name>
    <dbReference type="NCBI Taxonomy" id="759851"/>
    <lineage>
        <taxon>Bacteria</taxon>
        <taxon>Bacillati</taxon>
        <taxon>Bacillota</taxon>
        <taxon>Bacilli</taxon>
        <taxon>Bacillales</taxon>
        <taxon>Caryophanaceae</taxon>
        <taxon>Sporosarcina</taxon>
    </lineage>
</organism>
<sequence>MLSKLIGLSGEVEFNAVIDESVNEPSEVTDHPVEEGSDVADHVQVKPETIPLNGVITGERANEKLARLQRFRQERELLTFIGVETFEQVVIASFSRKRSAKISDGFEFSLTLRKVRIAKLKEVKLVVPAKSVSKTQTKKTTSKGKQQPKKKTPKQKADTQSRKGRKK</sequence>
<dbReference type="Pfam" id="PF21821">
    <property type="entry name" value="Dit_like"/>
    <property type="match status" value="1"/>
</dbReference>
<evidence type="ECO:0000313" key="4">
    <source>
        <dbReference type="Proteomes" id="UP000190042"/>
    </source>
</evidence>
<feature type="region of interest" description="Disordered" evidence="1">
    <location>
        <begin position="131"/>
        <end position="167"/>
    </location>
</feature>
<evidence type="ECO:0000313" key="3">
    <source>
        <dbReference type="EMBL" id="SKB05101.1"/>
    </source>
</evidence>
<dbReference type="Proteomes" id="UP000190042">
    <property type="component" value="Unassembled WGS sequence"/>
</dbReference>
<dbReference type="EMBL" id="FUYJ01000009">
    <property type="protein sequence ID" value="SKB05101.1"/>
    <property type="molecule type" value="Genomic_DNA"/>
</dbReference>
<feature type="domain" description="Dit-like phage tail protein N-terminal" evidence="2">
    <location>
        <begin position="14"/>
        <end position="125"/>
    </location>
</feature>
<dbReference type="AlphaFoldDB" id="A0A1T4YUY3"/>
<reference evidence="4" key="1">
    <citation type="submission" date="2017-02" db="EMBL/GenBank/DDBJ databases">
        <authorList>
            <person name="Varghese N."/>
            <person name="Submissions S."/>
        </authorList>
    </citation>
    <scope>NUCLEOTIDE SEQUENCE [LARGE SCALE GENOMIC DNA]</scope>
    <source>
        <strain evidence="4">DSM 23966</strain>
    </source>
</reference>
<evidence type="ECO:0000256" key="1">
    <source>
        <dbReference type="SAM" id="MobiDB-lite"/>
    </source>
</evidence>
<keyword evidence="4" id="KW-1185">Reference proteome</keyword>
<gene>
    <name evidence="3" type="ORF">SAMN04244570_3555</name>
</gene>
<accession>A0A1T4YUY3</accession>
<evidence type="ECO:0000259" key="2">
    <source>
        <dbReference type="Pfam" id="PF21821"/>
    </source>
</evidence>
<name>A0A1T4YUY3_9BACL</name>
<proteinExistence type="predicted"/>
<dbReference type="RefSeq" id="WP_078818520.1">
    <property type="nucleotide sequence ID" value="NZ_FUYJ01000009.1"/>
</dbReference>
<feature type="compositionally biased region" description="Basic residues" evidence="1">
    <location>
        <begin position="136"/>
        <end position="154"/>
    </location>
</feature>